<dbReference type="Pfam" id="PF00132">
    <property type="entry name" value="Hexapep"/>
    <property type="match status" value="1"/>
</dbReference>
<evidence type="ECO:0000313" key="5">
    <source>
        <dbReference type="EMBL" id="SIO39889.1"/>
    </source>
</evidence>
<dbReference type="InterPro" id="IPR018357">
    <property type="entry name" value="Hexapep_transf_CS"/>
</dbReference>
<reference evidence="5 6" key="1">
    <citation type="submission" date="2016-11" db="EMBL/GenBank/DDBJ databases">
        <authorList>
            <person name="Jaros S."/>
            <person name="Januszkiewicz K."/>
            <person name="Wedrychowicz H."/>
        </authorList>
    </citation>
    <scope>NUCLEOTIDE SEQUENCE [LARGE SCALE GENOMIC DNA]</scope>
    <source>
        <strain evidence="5 6">GAS95</strain>
    </source>
</reference>
<dbReference type="EMBL" id="FSRU01000001">
    <property type="protein sequence ID" value="SIO39889.1"/>
    <property type="molecule type" value="Genomic_DNA"/>
</dbReference>
<keyword evidence="6" id="KW-1185">Reference proteome</keyword>
<sequence>MLINHGVAVDPWTQGRVMSEDPEIHPTAVVRASDFGRYTYLGPRSYVAGTVMGDYGYAMGDNQIAHAVIGKFVNIATGARVNPPNHPTWRATHHHFTYRSRSYGLSLDDDAGIFKWRAEDQVEIGHDVWLGHNAIVMPGVKIGTGAAVGSGAVVTKDVPPFAIVVGVPARVLRFRVEPHVAERLQQIAWWDWSPQQIDAALADFRALGAEEFAEKYGS</sequence>
<dbReference type="OrthoDB" id="9815592at2"/>
<keyword evidence="4" id="KW-0012">Acyltransferase</keyword>
<name>A0A1N6J6V6_9BURK</name>
<dbReference type="SUPFAM" id="SSF51161">
    <property type="entry name" value="Trimeric LpxA-like enzymes"/>
    <property type="match status" value="1"/>
</dbReference>
<protein>
    <recommendedName>
        <fullName evidence="7">Phosphonate metabolim protein, transferase hexapeptide repeat family</fullName>
    </recommendedName>
</protein>
<dbReference type="CDD" id="cd03349">
    <property type="entry name" value="LbH_XAT"/>
    <property type="match status" value="1"/>
</dbReference>
<dbReference type="InterPro" id="IPR011004">
    <property type="entry name" value="Trimer_LpxA-like_sf"/>
</dbReference>
<evidence type="ECO:0000256" key="2">
    <source>
        <dbReference type="ARBA" id="ARBA00022679"/>
    </source>
</evidence>
<dbReference type="PANTHER" id="PTHR43300:SF11">
    <property type="entry name" value="ACETYLTRANSFERASE RV3034C-RELATED"/>
    <property type="match status" value="1"/>
</dbReference>
<evidence type="ECO:0000256" key="3">
    <source>
        <dbReference type="ARBA" id="ARBA00022737"/>
    </source>
</evidence>
<dbReference type="GO" id="GO:0016746">
    <property type="term" value="F:acyltransferase activity"/>
    <property type="evidence" value="ECO:0007669"/>
    <property type="project" value="UniProtKB-KW"/>
</dbReference>
<evidence type="ECO:0000256" key="4">
    <source>
        <dbReference type="ARBA" id="ARBA00023315"/>
    </source>
</evidence>
<dbReference type="NCBIfam" id="TIGR03308">
    <property type="entry name" value="phn_thr-fam"/>
    <property type="match status" value="1"/>
</dbReference>
<keyword evidence="3" id="KW-0677">Repeat</keyword>
<dbReference type="InterPro" id="IPR017694">
    <property type="entry name" value="Phosphonate_tfrase_rpt"/>
</dbReference>
<comment type="similarity">
    <text evidence="1">Belongs to the transferase hexapeptide repeat family.</text>
</comment>
<dbReference type="AlphaFoldDB" id="A0A1N6J6V6"/>
<dbReference type="Gene3D" id="2.160.10.10">
    <property type="entry name" value="Hexapeptide repeat proteins"/>
    <property type="match status" value="1"/>
</dbReference>
<evidence type="ECO:0000313" key="6">
    <source>
        <dbReference type="Proteomes" id="UP000185151"/>
    </source>
</evidence>
<gene>
    <name evidence="5" type="ORF">SAMN05444165_2836</name>
</gene>
<dbReference type="PANTHER" id="PTHR43300">
    <property type="entry name" value="ACETYLTRANSFERASE"/>
    <property type="match status" value="1"/>
</dbReference>
<dbReference type="RefSeq" id="WP_074296214.1">
    <property type="nucleotide sequence ID" value="NZ_FSRU01000001.1"/>
</dbReference>
<accession>A0A1N6J6V6</accession>
<evidence type="ECO:0008006" key="7">
    <source>
        <dbReference type="Google" id="ProtNLM"/>
    </source>
</evidence>
<dbReference type="InterPro" id="IPR050179">
    <property type="entry name" value="Trans_hexapeptide_repeat"/>
</dbReference>
<proteinExistence type="inferred from homology"/>
<dbReference type="Proteomes" id="UP000185151">
    <property type="component" value="Unassembled WGS sequence"/>
</dbReference>
<evidence type="ECO:0000256" key="1">
    <source>
        <dbReference type="ARBA" id="ARBA00007274"/>
    </source>
</evidence>
<dbReference type="InterPro" id="IPR001451">
    <property type="entry name" value="Hexapep"/>
</dbReference>
<keyword evidence="2" id="KW-0808">Transferase</keyword>
<organism evidence="5 6">
    <name type="scientific">Paraburkholderia phenazinium</name>
    <dbReference type="NCBI Taxonomy" id="60549"/>
    <lineage>
        <taxon>Bacteria</taxon>
        <taxon>Pseudomonadati</taxon>
        <taxon>Pseudomonadota</taxon>
        <taxon>Betaproteobacteria</taxon>
        <taxon>Burkholderiales</taxon>
        <taxon>Burkholderiaceae</taxon>
        <taxon>Paraburkholderia</taxon>
    </lineage>
</organism>
<dbReference type="PROSITE" id="PS00101">
    <property type="entry name" value="HEXAPEP_TRANSFERASES"/>
    <property type="match status" value="1"/>
</dbReference>